<evidence type="ECO:0000313" key="2">
    <source>
        <dbReference type="Proteomes" id="UP001596215"/>
    </source>
</evidence>
<gene>
    <name evidence="1" type="ORF">ACFP73_07730</name>
</gene>
<proteinExistence type="predicted"/>
<dbReference type="Proteomes" id="UP001596215">
    <property type="component" value="Unassembled WGS sequence"/>
</dbReference>
<keyword evidence="2" id="KW-1185">Reference proteome</keyword>
<dbReference type="EMBL" id="JBHSUC010000007">
    <property type="protein sequence ID" value="MFC6361988.1"/>
    <property type="molecule type" value="Genomic_DNA"/>
</dbReference>
<evidence type="ECO:0000313" key="1">
    <source>
        <dbReference type="EMBL" id="MFC6361988.1"/>
    </source>
</evidence>
<protein>
    <recommendedName>
        <fullName evidence="3">Cupin domain-containing protein</fullName>
    </recommendedName>
</protein>
<sequence>MKKEHIDQMVRGWLVGPFQPSVFYSEHVEVAVKHYVTGDYEPAHYHKISTEITMIITGNVMMNGNNYRSGDIVTILPEEITDFNVLENTTTLVVKLPAVKNDKYSAEVIV</sequence>
<reference evidence="2" key="1">
    <citation type="journal article" date="2019" name="Int. J. Syst. Evol. Microbiol.">
        <title>The Global Catalogue of Microorganisms (GCM) 10K type strain sequencing project: providing services to taxonomists for standard genome sequencing and annotation.</title>
        <authorList>
            <consortium name="The Broad Institute Genomics Platform"/>
            <consortium name="The Broad Institute Genome Sequencing Center for Infectious Disease"/>
            <person name="Wu L."/>
            <person name="Ma J."/>
        </authorList>
    </citation>
    <scope>NUCLEOTIDE SEQUENCE [LARGE SCALE GENOMIC DNA]</scope>
    <source>
        <strain evidence="2">CGMCC 4.1530</strain>
    </source>
</reference>
<name>A0ABW1VPS9_9GAMM</name>
<evidence type="ECO:0008006" key="3">
    <source>
        <dbReference type="Google" id="ProtNLM"/>
    </source>
</evidence>
<comment type="caution">
    <text evidence="1">The sequence shown here is derived from an EMBL/GenBank/DDBJ whole genome shotgun (WGS) entry which is preliminary data.</text>
</comment>
<organism evidence="1 2">
    <name type="scientific">Tatumella punctata</name>
    <dbReference type="NCBI Taxonomy" id="399969"/>
    <lineage>
        <taxon>Bacteria</taxon>
        <taxon>Pseudomonadati</taxon>
        <taxon>Pseudomonadota</taxon>
        <taxon>Gammaproteobacteria</taxon>
        <taxon>Enterobacterales</taxon>
        <taxon>Erwiniaceae</taxon>
        <taxon>Tatumella</taxon>
    </lineage>
</organism>
<accession>A0ABW1VPS9</accession>
<dbReference type="RefSeq" id="WP_212710369.1">
    <property type="nucleotide sequence ID" value="NZ_BAAAFW010000094.1"/>
</dbReference>